<dbReference type="GO" id="GO:0007187">
    <property type="term" value="P:G protein-coupled receptor signaling pathway, coupled to cyclic nucleotide second messenger"/>
    <property type="evidence" value="ECO:0007669"/>
    <property type="project" value="TreeGrafter"/>
</dbReference>
<feature type="region of interest" description="Disordered" evidence="10">
    <location>
        <begin position="324"/>
        <end position="373"/>
    </location>
</feature>
<dbReference type="AlphaFoldDB" id="A0AAE0Z7B9"/>
<dbReference type="SUPFAM" id="SSF81321">
    <property type="entry name" value="Family A G protein-coupled receptor-like"/>
    <property type="match status" value="2"/>
</dbReference>
<dbReference type="Proteomes" id="UP001283361">
    <property type="component" value="Unassembled WGS sequence"/>
</dbReference>
<gene>
    <name evidence="13" type="ORF">RRG08_004355</name>
</gene>
<feature type="transmembrane region" description="Helical" evidence="11">
    <location>
        <begin position="128"/>
        <end position="153"/>
    </location>
</feature>
<evidence type="ECO:0000256" key="5">
    <source>
        <dbReference type="ARBA" id="ARBA00023040"/>
    </source>
</evidence>
<evidence type="ECO:0000256" key="6">
    <source>
        <dbReference type="ARBA" id="ARBA00023136"/>
    </source>
</evidence>
<evidence type="ECO:0000256" key="1">
    <source>
        <dbReference type="ARBA" id="ARBA00004651"/>
    </source>
</evidence>
<keyword evidence="7 9" id="KW-0675">Receptor</keyword>
<keyword evidence="14" id="KW-1185">Reference proteome</keyword>
<dbReference type="PROSITE" id="PS50262">
    <property type="entry name" value="G_PROTEIN_RECEP_F1_2"/>
    <property type="match status" value="1"/>
</dbReference>
<feature type="region of interest" description="Disordered" evidence="10">
    <location>
        <begin position="841"/>
        <end position="887"/>
    </location>
</feature>
<feature type="domain" description="G-protein coupled receptors family 1 profile" evidence="12">
    <location>
        <begin position="145"/>
        <end position="989"/>
    </location>
</feature>
<reference evidence="13" key="1">
    <citation type="journal article" date="2023" name="G3 (Bethesda)">
        <title>A reference genome for the long-term kleptoplast-retaining sea slug Elysia crispata morphotype clarki.</title>
        <authorList>
            <person name="Eastman K.E."/>
            <person name="Pendleton A.L."/>
            <person name="Shaikh M.A."/>
            <person name="Suttiyut T."/>
            <person name="Ogas R."/>
            <person name="Tomko P."/>
            <person name="Gavelis G."/>
            <person name="Widhalm J.R."/>
            <person name="Wisecaver J.H."/>
        </authorList>
    </citation>
    <scope>NUCLEOTIDE SEQUENCE</scope>
    <source>
        <strain evidence="13">ECLA1</strain>
    </source>
</reference>
<feature type="compositionally biased region" description="Polar residues" evidence="10">
    <location>
        <begin position="346"/>
        <end position="370"/>
    </location>
</feature>
<dbReference type="GO" id="GO:0030425">
    <property type="term" value="C:dendrite"/>
    <property type="evidence" value="ECO:0007669"/>
    <property type="project" value="TreeGrafter"/>
</dbReference>
<accession>A0AAE0Z7B9</accession>
<dbReference type="InterPro" id="IPR000995">
    <property type="entry name" value="Musac_Ach_rcpt"/>
</dbReference>
<protein>
    <recommendedName>
        <fullName evidence="12">G-protein coupled receptors family 1 profile domain-containing protein</fullName>
    </recommendedName>
</protein>
<dbReference type="CDD" id="cd15049">
    <property type="entry name" value="7tmA_mAChR"/>
    <property type="match status" value="1"/>
</dbReference>
<feature type="transmembrane region" description="Helical" evidence="11">
    <location>
        <begin position="973"/>
        <end position="992"/>
    </location>
</feature>
<keyword evidence="5 9" id="KW-0297">G-protein coupled receptor</keyword>
<dbReference type="PRINTS" id="PR00243">
    <property type="entry name" value="MUSCARINICR"/>
</dbReference>
<feature type="compositionally biased region" description="Pro residues" evidence="10">
    <location>
        <begin position="867"/>
        <end position="877"/>
    </location>
</feature>
<feature type="transmembrane region" description="Helical" evidence="11">
    <location>
        <begin position="245"/>
        <end position="265"/>
    </location>
</feature>
<evidence type="ECO:0000256" key="11">
    <source>
        <dbReference type="SAM" id="Phobius"/>
    </source>
</evidence>
<dbReference type="PANTHER" id="PTHR24247">
    <property type="entry name" value="5-HYDROXYTRYPTAMINE RECEPTOR"/>
    <property type="match status" value="1"/>
</dbReference>
<comment type="subcellular location">
    <subcellularLocation>
        <location evidence="1">Cell membrane</location>
        <topology evidence="1">Multi-pass membrane protein</topology>
    </subcellularLocation>
</comment>
<evidence type="ECO:0000256" key="8">
    <source>
        <dbReference type="ARBA" id="ARBA00023224"/>
    </source>
</evidence>
<evidence type="ECO:0000259" key="12">
    <source>
        <dbReference type="PROSITE" id="PS50262"/>
    </source>
</evidence>
<keyword evidence="8 9" id="KW-0807">Transducer</keyword>
<dbReference type="GO" id="GO:0004993">
    <property type="term" value="F:G protein-coupled serotonin receptor activity"/>
    <property type="evidence" value="ECO:0007669"/>
    <property type="project" value="TreeGrafter"/>
</dbReference>
<evidence type="ECO:0000313" key="13">
    <source>
        <dbReference type="EMBL" id="KAK3763990.1"/>
    </source>
</evidence>
<evidence type="ECO:0000313" key="14">
    <source>
        <dbReference type="Proteomes" id="UP001283361"/>
    </source>
</evidence>
<feature type="transmembrane region" description="Helical" evidence="11">
    <location>
        <begin position="165"/>
        <end position="191"/>
    </location>
</feature>
<feature type="compositionally biased region" description="Polar residues" evidence="10">
    <location>
        <begin position="507"/>
        <end position="518"/>
    </location>
</feature>
<evidence type="ECO:0000256" key="7">
    <source>
        <dbReference type="ARBA" id="ARBA00023170"/>
    </source>
</evidence>
<keyword evidence="4 11" id="KW-1133">Transmembrane helix</keyword>
<feature type="region of interest" description="Disordered" evidence="10">
    <location>
        <begin position="408"/>
        <end position="470"/>
    </location>
</feature>
<dbReference type="GO" id="GO:0005886">
    <property type="term" value="C:plasma membrane"/>
    <property type="evidence" value="ECO:0007669"/>
    <property type="project" value="UniProtKB-SubCell"/>
</dbReference>
<dbReference type="InterPro" id="IPR000276">
    <property type="entry name" value="GPCR_Rhodpsn"/>
</dbReference>
<feature type="compositionally biased region" description="Polar residues" evidence="10">
    <location>
        <begin position="443"/>
        <end position="469"/>
    </location>
</feature>
<feature type="region of interest" description="Disordered" evidence="10">
    <location>
        <begin position="531"/>
        <end position="572"/>
    </location>
</feature>
<dbReference type="PRINTS" id="PR00237">
    <property type="entry name" value="GPCRRHODOPSN"/>
</dbReference>
<name>A0AAE0Z7B9_9GAST</name>
<comment type="caution">
    <text evidence="13">The sequence shown here is derived from an EMBL/GenBank/DDBJ whole genome shotgun (WGS) entry which is preliminary data.</text>
</comment>
<dbReference type="EMBL" id="JAWDGP010004477">
    <property type="protein sequence ID" value="KAK3763990.1"/>
    <property type="molecule type" value="Genomic_DNA"/>
</dbReference>
<dbReference type="GO" id="GO:0007197">
    <property type="term" value="P:adenylate cyclase-inhibiting G protein-coupled acetylcholine receptor signaling pathway"/>
    <property type="evidence" value="ECO:0007669"/>
    <property type="project" value="TreeGrafter"/>
</dbReference>
<dbReference type="PROSITE" id="PS00237">
    <property type="entry name" value="G_PROTEIN_RECEP_F1_1"/>
    <property type="match status" value="1"/>
</dbReference>
<dbReference type="GO" id="GO:0016907">
    <property type="term" value="F:G protein-coupled acetylcholine receptor activity"/>
    <property type="evidence" value="ECO:0007669"/>
    <property type="project" value="InterPro"/>
</dbReference>
<dbReference type="PANTHER" id="PTHR24247:SF265">
    <property type="entry name" value="MUSCARINIC ACETYLCHOLINE RECEPTOR DM1"/>
    <property type="match status" value="1"/>
</dbReference>
<evidence type="ECO:0000256" key="2">
    <source>
        <dbReference type="ARBA" id="ARBA00022475"/>
    </source>
</evidence>
<dbReference type="GO" id="GO:0045202">
    <property type="term" value="C:synapse"/>
    <property type="evidence" value="ECO:0007669"/>
    <property type="project" value="TreeGrafter"/>
</dbReference>
<proteinExistence type="inferred from homology"/>
<feature type="region of interest" description="Disordered" evidence="10">
    <location>
        <begin position="742"/>
        <end position="783"/>
    </location>
</feature>
<organism evidence="13 14">
    <name type="scientific">Elysia crispata</name>
    <name type="common">lettuce slug</name>
    <dbReference type="NCBI Taxonomy" id="231223"/>
    <lineage>
        <taxon>Eukaryota</taxon>
        <taxon>Metazoa</taxon>
        <taxon>Spiralia</taxon>
        <taxon>Lophotrochozoa</taxon>
        <taxon>Mollusca</taxon>
        <taxon>Gastropoda</taxon>
        <taxon>Heterobranchia</taxon>
        <taxon>Euthyneura</taxon>
        <taxon>Panpulmonata</taxon>
        <taxon>Sacoglossa</taxon>
        <taxon>Placobranchoidea</taxon>
        <taxon>Plakobranchidae</taxon>
        <taxon>Elysia</taxon>
    </lineage>
</organism>
<evidence type="ECO:0000256" key="9">
    <source>
        <dbReference type="RuleBase" id="RU000688"/>
    </source>
</evidence>
<feature type="compositionally biased region" description="Polar residues" evidence="10">
    <location>
        <begin position="549"/>
        <end position="572"/>
    </location>
</feature>
<comment type="similarity">
    <text evidence="9">Belongs to the G-protein coupled receptor 1 family.</text>
</comment>
<keyword evidence="3 9" id="KW-0812">Transmembrane</keyword>
<feature type="region of interest" description="Disordered" evidence="10">
    <location>
        <begin position="501"/>
        <end position="520"/>
    </location>
</feature>
<feature type="transmembrane region" description="Helical" evidence="11">
    <location>
        <begin position="938"/>
        <end position="961"/>
    </location>
</feature>
<dbReference type="InterPro" id="IPR017452">
    <property type="entry name" value="GPCR_Rhodpsn_7TM"/>
</dbReference>
<keyword evidence="6 11" id="KW-0472">Membrane</keyword>
<evidence type="ECO:0000256" key="3">
    <source>
        <dbReference type="ARBA" id="ARBA00022692"/>
    </source>
</evidence>
<evidence type="ECO:0000256" key="10">
    <source>
        <dbReference type="SAM" id="MobiDB-lite"/>
    </source>
</evidence>
<keyword evidence="2" id="KW-1003">Cell membrane</keyword>
<feature type="transmembrane region" description="Helical" evidence="11">
    <location>
        <begin position="291"/>
        <end position="313"/>
    </location>
</feature>
<feature type="compositionally biased region" description="Acidic residues" evidence="10">
    <location>
        <begin position="772"/>
        <end position="783"/>
    </location>
</feature>
<dbReference type="Pfam" id="PF00001">
    <property type="entry name" value="7tm_1"/>
    <property type="match status" value="2"/>
</dbReference>
<feature type="compositionally biased region" description="Basic residues" evidence="10">
    <location>
        <begin position="331"/>
        <end position="345"/>
    </location>
</feature>
<feature type="compositionally biased region" description="Low complexity" evidence="10">
    <location>
        <begin position="412"/>
        <end position="425"/>
    </location>
</feature>
<dbReference type="Gene3D" id="1.20.1070.10">
    <property type="entry name" value="Rhodopsin 7-helix transmembrane proteins"/>
    <property type="match status" value="2"/>
</dbReference>
<feature type="transmembrane region" description="Helical" evidence="11">
    <location>
        <begin position="203"/>
        <end position="224"/>
    </location>
</feature>
<evidence type="ECO:0000256" key="4">
    <source>
        <dbReference type="ARBA" id="ARBA00022989"/>
    </source>
</evidence>
<sequence>MSAPADYQPVSSVFARTGPVNGSGPEGIHKEEVTSPHPLVQSLTSLLFNISASYKNLHSSLAVNAANRTLLSDYVYSSTPNSTFGFNLSSGSPVPTLARLTQDDHWSDTSTASNVEENLGVDRSTLEVVLISIVVTLLAIVTSGGNLLVIVAFKIDKNLQTVSNYFLLSLAVADLTIGIVSMPLYTVYLLMGYWPLKAIMCDIWLSLDYTMSNASVANLIIISVDRYLSVTRPLTYRAKRTPRRAATMIGFAWVISSVMWTPWIFAWPEIEGKRSVPHNQCYIQFLTTNQYITVITAMFAFYIPVIIMSVLYFRIYRETQKRQKDLPKLQGMHKKSKKLKQHPHQSGHQASKKSMASSDEEGYSSTSDRGNNFIVHTNGMEKAASRDSQQGACRNRLLGCIKIDRDSDYMEDSSSSDQPGSPPTSHSQAHIHNTLSLLGLPRSNGSKQQLPRQDSDNSTQSLQVASPPQASAVSCTVSSVSKSPWVKPSRSVRINFSTSLIPLLPTDSPSPTGNSQNHDCPYISVDTISFSPDDHTTSPLVNLGHSDDSIVSQPKSRNSKDSTVSNQIDQKNSKTACVSPKLSNSESSIVSSIEKWADSSCPVKESLDEIPLESKCDSEVTELSAIQLGLLETPVQSGTIEVLQLANVCCAERSNRLVEGDIETGLEDYHHSMTPPPLSPPTATTTSFCNVVSETILEDPHSLSTPSLDLSCLGVGEENNDTICDDSFSNVDNFRRESSGYDDSYLGEAQAGASSENNNENECVNEKRCIDEEVDEDEEDDDDDDVEMYRVLIRLPLLSGSGEEHHQSDDPGMQQAMEMPRPSIVVEQEDDMDAFSERNPGMVQRAESDTEDEDDLSRCLRPLDRPSLPPPVRPPTGTPALARRAQSNDSVKVAQQVKIATKAATRVRKARQVASVAQAKVQSRHQERRQDQKAAKTLTAILLAFIITWTPYNIFAVVKVFCNGCVNETLYAIGYWMCYINSTINPLCYALCNVNFRRTFWRILTCRCAPRRGSLHRMVLPAAHINSLIPGNRAEVK</sequence>
<feature type="compositionally biased region" description="Polar residues" evidence="10">
    <location>
        <begin position="426"/>
        <end position="436"/>
    </location>
</feature>